<dbReference type="SUPFAM" id="SSF111331">
    <property type="entry name" value="NAD kinase/diacylglycerol kinase-like"/>
    <property type="match status" value="1"/>
</dbReference>
<organism evidence="2 3">
    <name type="scientific">Russula ochroleuca</name>
    <dbReference type="NCBI Taxonomy" id="152965"/>
    <lineage>
        <taxon>Eukaryota</taxon>
        <taxon>Fungi</taxon>
        <taxon>Dikarya</taxon>
        <taxon>Basidiomycota</taxon>
        <taxon>Agaricomycotina</taxon>
        <taxon>Agaricomycetes</taxon>
        <taxon>Russulales</taxon>
        <taxon>Russulaceae</taxon>
        <taxon>Russula</taxon>
    </lineage>
</organism>
<proteinExistence type="predicted"/>
<feature type="domain" description="DAGKc" evidence="1">
    <location>
        <begin position="106"/>
        <end position="247"/>
    </location>
</feature>
<dbReference type="PANTHER" id="PTHR12358:SF31">
    <property type="entry name" value="ACYLGLYCEROL KINASE, MITOCHONDRIAL"/>
    <property type="match status" value="1"/>
</dbReference>
<dbReference type="OrthoDB" id="3853857at2759"/>
<dbReference type="PROSITE" id="PS50146">
    <property type="entry name" value="DAGK"/>
    <property type="match status" value="1"/>
</dbReference>
<keyword evidence="2" id="KW-0808">Transferase</keyword>
<keyword evidence="2" id="KW-0418">Kinase</keyword>
<dbReference type="InterPro" id="IPR001206">
    <property type="entry name" value="Diacylglycerol_kinase_cat_dom"/>
</dbReference>
<dbReference type="Gene3D" id="2.60.200.40">
    <property type="match status" value="1"/>
</dbReference>
<dbReference type="InterPro" id="IPR016064">
    <property type="entry name" value="NAD/diacylglycerol_kinase_sf"/>
</dbReference>
<dbReference type="InterPro" id="IPR017438">
    <property type="entry name" value="ATP-NAD_kinase_N"/>
</dbReference>
<dbReference type="Proteomes" id="UP000759537">
    <property type="component" value="Unassembled WGS sequence"/>
</dbReference>
<evidence type="ECO:0000313" key="3">
    <source>
        <dbReference type="Proteomes" id="UP000759537"/>
    </source>
</evidence>
<sequence length="476" mass="51946">MVATNSRQLVLIGTLGQLPVQFSFDSTSFTFRDSSKTSPDVHVPLSHVLSVDVSGSVVDAHVLVRNRGHLDVVNISGNFQEDDSEASSAAKDWVQGVMTAAYSGVKECRRLLVVVNPHGGRGKAISIFNHEVEPILKAARCRYKAVYTEYGGHAEEIASQISLDDYDAVVTVSGDGTVHELINGFAQHREPMKAFRMPIAPIPAGSGNAASLNLLGVEDGANVTAATLNAIKGRPMAVDVLSILQSGKRSFSFLSQCVGLMADIDLGTEHLRWMGSSRFTYGFLRGVLTRKAYQFSISVKTVMSEKEKMAEALQEYNSSAPHYDVPPVEEGDATALPPLQYVDKQDGWTTFEGPILHMYAGKGPFVSSDLMQFPVAMPNDGVVDIVIQGMISRVDMLKSYDGAETGALYWQDKAQYFKASAYRLRPLQEDGNLSIDGERLPFKEYYAEVHRGLATMLSMSGRYPVDFTLERPPGSA</sequence>
<dbReference type="AlphaFoldDB" id="A0A9P5MU23"/>
<name>A0A9P5MU23_9AGAM</name>
<accession>A0A9P5MU23</accession>
<dbReference type="Pfam" id="PF00781">
    <property type="entry name" value="DAGK_cat"/>
    <property type="match status" value="1"/>
</dbReference>
<dbReference type="SMART" id="SM00046">
    <property type="entry name" value="DAGKc"/>
    <property type="match status" value="1"/>
</dbReference>
<dbReference type="GO" id="GO:0016020">
    <property type="term" value="C:membrane"/>
    <property type="evidence" value="ECO:0007669"/>
    <property type="project" value="TreeGrafter"/>
</dbReference>
<gene>
    <name evidence="2" type="ORF">DFH94DRAFT_750687</name>
</gene>
<reference evidence="2" key="2">
    <citation type="journal article" date="2020" name="Nat. Commun.">
        <title>Large-scale genome sequencing of mycorrhizal fungi provides insights into the early evolution of symbiotic traits.</title>
        <authorList>
            <person name="Miyauchi S."/>
            <person name="Kiss E."/>
            <person name="Kuo A."/>
            <person name="Drula E."/>
            <person name="Kohler A."/>
            <person name="Sanchez-Garcia M."/>
            <person name="Morin E."/>
            <person name="Andreopoulos B."/>
            <person name="Barry K.W."/>
            <person name="Bonito G."/>
            <person name="Buee M."/>
            <person name="Carver A."/>
            <person name="Chen C."/>
            <person name="Cichocki N."/>
            <person name="Clum A."/>
            <person name="Culley D."/>
            <person name="Crous P.W."/>
            <person name="Fauchery L."/>
            <person name="Girlanda M."/>
            <person name="Hayes R.D."/>
            <person name="Keri Z."/>
            <person name="LaButti K."/>
            <person name="Lipzen A."/>
            <person name="Lombard V."/>
            <person name="Magnuson J."/>
            <person name="Maillard F."/>
            <person name="Murat C."/>
            <person name="Nolan M."/>
            <person name="Ohm R.A."/>
            <person name="Pangilinan J."/>
            <person name="Pereira M.F."/>
            <person name="Perotto S."/>
            <person name="Peter M."/>
            <person name="Pfister S."/>
            <person name="Riley R."/>
            <person name="Sitrit Y."/>
            <person name="Stielow J.B."/>
            <person name="Szollosi G."/>
            <person name="Zifcakova L."/>
            <person name="Stursova M."/>
            <person name="Spatafora J.W."/>
            <person name="Tedersoo L."/>
            <person name="Vaario L.M."/>
            <person name="Yamada A."/>
            <person name="Yan M."/>
            <person name="Wang P."/>
            <person name="Xu J."/>
            <person name="Bruns T."/>
            <person name="Baldrian P."/>
            <person name="Vilgalys R."/>
            <person name="Dunand C."/>
            <person name="Henrissat B."/>
            <person name="Grigoriev I.V."/>
            <person name="Hibbett D."/>
            <person name="Nagy L.G."/>
            <person name="Martin F.M."/>
        </authorList>
    </citation>
    <scope>NUCLEOTIDE SEQUENCE</scope>
    <source>
        <strain evidence="2">Prilba</strain>
    </source>
</reference>
<keyword evidence="3" id="KW-1185">Reference proteome</keyword>
<dbReference type="GO" id="GO:0046512">
    <property type="term" value="P:sphingosine biosynthetic process"/>
    <property type="evidence" value="ECO:0007669"/>
    <property type="project" value="TreeGrafter"/>
</dbReference>
<comment type="caution">
    <text evidence="2">The sequence shown here is derived from an EMBL/GenBank/DDBJ whole genome shotgun (WGS) entry which is preliminary data.</text>
</comment>
<evidence type="ECO:0000259" key="1">
    <source>
        <dbReference type="PROSITE" id="PS50146"/>
    </source>
</evidence>
<dbReference type="Gene3D" id="3.40.50.10330">
    <property type="entry name" value="Probable inorganic polyphosphate/atp-NAD kinase, domain 1"/>
    <property type="match status" value="1"/>
</dbReference>
<dbReference type="InterPro" id="IPR050187">
    <property type="entry name" value="Lipid_Phosphate_FormReg"/>
</dbReference>
<dbReference type="EMBL" id="WHVB01000011">
    <property type="protein sequence ID" value="KAF8478556.1"/>
    <property type="molecule type" value="Genomic_DNA"/>
</dbReference>
<reference evidence="2" key="1">
    <citation type="submission" date="2019-10" db="EMBL/GenBank/DDBJ databases">
        <authorList>
            <consortium name="DOE Joint Genome Institute"/>
            <person name="Kuo A."/>
            <person name="Miyauchi S."/>
            <person name="Kiss E."/>
            <person name="Drula E."/>
            <person name="Kohler A."/>
            <person name="Sanchez-Garcia M."/>
            <person name="Andreopoulos B."/>
            <person name="Barry K.W."/>
            <person name="Bonito G."/>
            <person name="Buee M."/>
            <person name="Carver A."/>
            <person name="Chen C."/>
            <person name="Cichocki N."/>
            <person name="Clum A."/>
            <person name="Culley D."/>
            <person name="Crous P.W."/>
            <person name="Fauchery L."/>
            <person name="Girlanda M."/>
            <person name="Hayes R."/>
            <person name="Keri Z."/>
            <person name="LaButti K."/>
            <person name="Lipzen A."/>
            <person name="Lombard V."/>
            <person name="Magnuson J."/>
            <person name="Maillard F."/>
            <person name="Morin E."/>
            <person name="Murat C."/>
            <person name="Nolan M."/>
            <person name="Ohm R."/>
            <person name="Pangilinan J."/>
            <person name="Pereira M."/>
            <person name="Perotto S."/>
            <person name="Peter M."/>
            <person name="Riley R."/>
            <person name="Sitrit Y."/>
            <person name="Stielow B."/>
            <person name="Szollosi G."/>
            <person name="Zifcakova L."/>
            <person name="Stursova M."/>
            <person name="Spatafora J.W."/>
            <person name="Tedersoo L."/>
            <person name="Vaario L.-M."/>
            <person name="Yamada A."/>
            <person name="Yan M."/>
            <person name="Wang P."/>
            <person name="Xu J."/>
            <person name="Bruns T."/>
            <person name="Baldrian P."/>
            <person name="Vilgalys R."/>
            <person name="Henrissat B."/>
            <person name="Grigoriev I.V."/>
            <person name="Hibbett D."/>
            <person name="Nagy L.G."/>
            <person name="Martin F.M."/>
        </authorList>
    </citation>
    <scope>NUCLEOTIDE SEQUENCE</scope>
    <source>
        <strain evidence="2">Prilba</strain>
    </source>
</reference>
<dbReference type="GO" id="GO:0001727">
    <property type="term" value="F:lipid kinase activity"/>
    <property type="evidence" value="ECO:0007669"/>
    <property type="project" value="TreeGrafter"/>
</dbReference>
<dbReference type="GO" id="GO:0016773">
    <property type="term" value="F:phosphotransferase activity, alcohol group as acceptor"/>
    <property type="evidence" value="ECO:0007669"/>
    <property type="project" value="UniProtKB-ARBA"/>
</dbReference>
<evidence type="ECO:0000313" key="2">
    <source>
        <dbReference type="EMBL" id="KAF8478556.1"/>
    </source>
</evidence>
<dbReference type="PANTHER" id="PTHR12358">
    <property type="entry name" value="SPHINGOSINE KINASE"/>
    <property type="match status" value="1"/>
</dbReference>
<protein>
    <submittedName>
        <fullName evidence="2">ATP-NAD kinase-like domain-containing protein</fullName>
    </submittedName>
</protein>
<dbReference type="GO" id="GO:0005737">
    <property type="term" value="C:cytoplasm"/>
    <property type="evidence" value="ECO:0007669"/>
    <property type="project" value="TreeGrafter"/>
</dbReference>